<accession>A0A0C9XJB3</accession>
<dbReference type="HOGENOM" id="CLU_166283_0_1_1"/>
<dbReference type="EMBL" id="KN838605">
    <property type="protein sequence ID" value="KIK01534.1"/>
    <property type="molecule type" value="Genomic_DNA"/>
</dbReference>
<reference evidence="1 2" key="1">
    <citation type="submission" date="2014-04" db="EMBL/GenBank/DDBJ databases">
        <authorList>
            <consortium name="DOE Joint Genome Institute"/>
            <person name="Kuo A."/>
            <person name="Kohler A."/>
            <person name="Nagy L.G."/>
            <person name="Floudas D."/>
            <person name="Copeland A."/>
            <person name="Barry K.W."/>
            <person name="Cichocki N."/>
            <person name="Veneault-Fourrey C."/>
            <person name="LaButti K."/>
            <person name="Lindquist E.A."/>
            <person name="Lipzen A."/>
            <person name="Lundell T."/>
            <person name="Morin E."/>
            <person name="Murat C."/>
            <person name="Sun H."/>
            <person name="Tunlid A."/>
            <person name="Henrissat B."/>
            <person name="Grigoriev I.V."/>
            <person name="Hibbett D.S."/>
            <person name="Martin F."/>
            <person name="Nordberg H.P."/>
            <person name="Cantor M.N."/>
            <person name="Hua S.X."/>
        </authorList>
    </citation>
    <scope>NUCLEOTIDE SEQUENCE [LARGE SCALE GENOMIC DNA]</scope>
    <source>
        <strain evidence="1 2">LaAM-08-1</strain>
    </source>
</reference>
<gene>
    <name evidence="1" type="ORF">K443DRAFT_98455</name>
</gene>
<dbReference type="Proteomes" id="UP000054477">
    <property type="component" value="Unassembled WGS sequence"/>
</dbReference>
<organism evidence="1 2">
    <name type="scientific">Laccaria amethystina LaAM-08-1</name>
    <dbReference type="NCBI Taxonomy" id="1095629"/>
    <lineage>
        <taxon>Eukaryota</taxon>
        <taxon>Fungi</taxon>
        <taxon>Dikarya</taxon>
        <taxon>Basidiomycota</taxon>
        <taxon>Agaricomycotina</taxon>
        <taxon>Agaricomycetes</taxon>
        <taxon>Agaricomycetidae</taxon>
        <taxon>Agaricales</taxon>
        <taxon>Agaricineae</taxon>
        <taxon>Hydnangiaceae</taxon>
        <taxon>Laccaria</taxon>
    </lineage>
</organism>
<reference evidence="2" key="2">
    <citation type="submission" date="2015-01" db="EMBL/GenBank/DDBJ databases">
        <title>Evolutionary Origins and Diversification of the Mycorrhizal Mutualists.</title>
        <authorList>
            <consortium name="DOE Joint Genome Institute"/>
            <consortium name="Mycorrhizal Genomics Consortium"/>
            <person name="Kohler A."/>
            <person name="Kuo A."/>
            <person name="Nagy L.G."/>
            <person name="Floudas D."/>
            <person name="Copeland A."/>
            <person name="Barry K.W."/>
            <person name="Cichocki N."/>
            <person name="Veneault-Fourrey C."/>
            <person name="LaButti K."/>
            <person name="Lindquist E.A."/>
            <person name="Lipzen A."/>
            <person name="Lundell T."/>
            <person name="Morin E."/>
            <person name="Murat C."/>
            <person name="Riley R."/>
            <person name="Ohm R."/>
            <person name="Sun H."/>
            <person name="Tunlid A."/>
            <person name="Henrissat B."/>
            <person name="Grigoriev I.V."/>
            <person name="Hibbett D.S."/>
            <person name="Martin F."/>
        </authorList>
    </citation>
    <scope>NUCLEOTIDE SEQUENCE [LARGE SCALE GENOMIC DNA]</scope>
    <source>
        <strain evidence="2">LaAM-08-1</strain>
    </source>
</reference>
<keyword evidence="2" id="KW-1185">Reference proteome</keyword>
<protein>
    <submittedName>
        <fullName evidence="1">Uncharacterized protein</fullName>
    </submittedName>
</protein>
<name>A0A0C9XJB3_9AGAR</name>
<sequence length="59" mass="6739">GLFQSSFLPPKWATMDHNLSMTDPDIEGTGPDHLGLVFWCKICCTNISHMYLYFHYSGN</sequence>
<evidence type="ECO:0000313" key="2">
    <source>
        <dbReference type="Proteomes" id="UP000054477"/>
    </source>
</evidence>
<dbReference type="AlphaFoldDB" id="A0A0C9XJB3"/>
<feature type="non-terminal residue" evidence="1">
    <location>
        <position position="1"/>
    </location>
</feature>
<proteinExistence type="predicted"/>
<evidence type="ECO:0000313" key="1">
    <source>
        <dbReference type="EMBL" id="KIK01534.1"/>
    </source>
</evidence>